<dbReference type="InterPro" id="IPR058625">
    <property type="entry name" value="MdtA-like_BSH"/>
</dbReference>
<dbReference type="NCBIfam" id="TIGR01730">
    <property type="entry name" value="RND_mfp"/>
    <property type="match status" value="1"/>
</dbReference>
<dbReference type="Pfam" id="PF25967">
    <property type="entry name" value="RND-MFP_C"/>
    <property type="match status" value="1"/>
</dbReference>
<gene>
    <name evidence="7" type="primary">bepF_1</name>
    <name evidence="7" type="ORF">SAMEA3906487_01572</name>
</gene>
<dbReference type="GO" id="GO:0030313">
    <property type="term" value="C:cell envelope"/>
    <property type="evidence" value="ECO:0007669"/>
    <property type="project" value="UniProtKB-SubCell"/>
</dbReference>
<comment type="similarity">
    <text evidence="2">Belongs to the membrane fusion protein (MFP) (TC 8.A.1) family.</text>
</comment>
<dbReference type="PATRIC" id="fig|123899.6.peg.1552"/>
<organism evidence="7 8">
    <name type="scientific">Bordetella trematum</name>
    <dbReference type="NCBI Taxonomy" id="123899"/>
    <lineage>
        <taxon>Bacteria</taxon>
        <taxon>Pseudomonadati</taxon>
        <taxon>Pseudomonadota</taxon>
        <taxon>Betaproteobacteria</taxon>
        <taxon>Burkholderiales</taxon>
        <taxon>Alcaligenaceae</taxon>
        <taxon>Bordetella</taxon>
    </lineage>
</organism>
<dbReference type="EMBL" id="LT546645">
    <property type="protein sequence ID" value="SAI68911.1"/>
    <property type="molecule type" value="Genomic_DNA"/>
</dbReference>
<feature type="domain" description="Multidrug resistance protein MdtA-like beta-barrel" evidence="5">
    <location>
        <begin position="218"/>
        <end position="295"/>
    </location>
</feature>
<dbReference type="KEGG" id="btrm:SAMEA390648701572"/>
<evidence type="ECO:0000313" key="8">
    <source>
        <dbReference type="Proteomes" id="UP000076825"/>
    </source>
</evidence>
<evidence type="ECO:0000259" key="4">
    <source>
        <dbReference type="Pfam" id="PF25917"/>
    </source>
</evidence>
<dbReference type="GO" id="GO:0046677">
    <property type="term" value="P:response to antibiotic"/>
    <property type="evidence" value="ECO:0007669"/>
    <property type="project" value="TreeGrafter"/>
</dbReference>
<evidence type="ECO:0000259" key="3">
    <source>
        <dbReference type="Pfam" id="PF25876"/>
    </source>
</evidence>
<accession>A0A157RAT3</accession>
<dbReference type="PANTHER" id="PTHR30158">
    <property type="entry name" value="ACRA/E-RELATED COMPONENT OF DRUG EFFLUX TRANSPORTER"/>
    <property type="match status" value="1"/>
</dbReference>
<dbReference type="Gene3D" id="2.40.420.20">
    <property type="match status" value="1"/>
</dbReference>
<dbReference type="Gene3D" id="2.40.30.170">
    <property type="match status" value="1"/>
</dbReference>
<dbReference type="OrthoDB" id="9783047at2"/>
<keyword evidence="8" id="KW-1185">Reference proteome</keyword>
<feature type="domain" description="Multidrug resistance protein MdtA-like barrel-sandwich hybrid" evidence="4">
    <location>
        <begin position="66"/>
        <end position="206"/>
    </location>
</feature>
<dbReference type="GeneID" id="56591138"/>
<evidence type="ECO:0000259" key="5">
    <source>
        <dbReference type="Pfam" id="PF25944"/>
    </source>
</evidence>
<dbReference type="Gene3D" id="1.10.287.470">
    <property type="entry name" value="Helix hairpin bin"/>
    <property type="match status" value="1"/>
</dbReference>
<reference evidence="7 8" key="1">
    <citation type="submission" date="2016-04" db="EMBL/GenBank/DDBJ databases">
        <authorList>
            <consortium name="Pathogen Informatics"/>
        </authorList>
    </citation>
    <scope>NUCLEOTIDE SEQUENCE [LARGE SCALE GENOMIC DNA]</scope>
    <source>
        <strain evidence="7 8">H044680328</strain>
    </source>
</reference>
<dbReference type="InterPro" id="IPR058626">
    <property type="entry name" value="MdtA-like_b-barrel"/>
</dbReference>
<dbReference type="SUPFAM" id="SSF111369">
    <property type="entry name" value="HlyD-like secretion proteins"/>
    <property type="match status" value="1"/>
</dbReference>
<dbReference type="Gene3D" id="2.40.50.100">
    <property type="match status" value="1"/>
</dbReference>
<dbReference type="GO" id="GO:0005886">
    <property type="term" value="C:plasma membrane"/>
    <property type="evidence" value="ECO:0007669"/>
    <property type="project" value="TreeGrafter"/>
</dbReference>
<dbReference type="Pfam" id="PF25876">
    <property type="entry name" value="HH_MFP_RND"/>
    <property type="match status" value="1"/>
</dbReference>
<evidence type="ECO:0000313" key="7">
    <source>
        <dbReference type="EMBL" id="SAI68911.1"/>
    </source>
</evidence>
<feature type="domain" description="Multidrug resistance protein MdtA-like C-terminal permuted SH3" evidence="6">
    <location>
        <begin position="301"/>
        <end position="362"/>
    </location>
</feature>
<proteinExistence type="inferred from homology"/>
<evidence type="ECO:0000259" key="6">
    <source>
        <dbReference type="Pfam" id="PF25967"/>
    </source>
</evidence>
<evidence type="ECO:0000256" key="2">
    <source>
        <dbReference type="ARBA" id="ARBA00009477"/>
    </source>
</evidence>
<dbReference type="Pfam" id="PF25944">
    <property type="entry name" value="Beta-barrel_RND"/>
    <property type="match status" value="1"/>
</dbReference>
<dbReference type="InterPro" id="IPR006143">
    <property type="entry name" value="RND_pump_MFP"/>
</dbReference>
<comment type="subcellular location">
    <subcellularLocation>
        <location evidence="1">Cell envelope</location>
    </subcellularLocation>
</comment>
<protein>
    <submittedName>
        <fullName evidence="7">HlyD family secretion protein</fullName>
    </submittedName>
</protein>
<dbReference type="Pfam" id="PF25917">
    <property type="entry name" value="BSH_RND"/>
    <property type="match status" value="1"/>
</dbReference>
<dbReference type="FunFam" id="2.40.420.20:FF:000001">
    <property type="entry name" value="Efflux RND transporter periplasmic adaptor subunit"/>
    <property type="match status" value="1"/>
</dbReference>
<dbReference type="Proteomes" id="UP000076825">
    <property type="component" value="Chromosome 1"/>
</dbReference>
<dbReference type="InterPro" id="IPR058627">
    <property type="entry name" value="MdtA-like_C"/>
</dbReference>
<name>A0A157RAT3_9BORD</name>
<evidence type="ECO:0000256" key="1">
    <source>
        <dbReference type="ARBA" id="ARBA00004196"/>
    </source>
</evidence>
<dbReference type="InterPro" id="IPR058624">
    <property type="entry name" value="MdtA-like_HH"/>
</dbReference>
<dbReference type="AlphaFoldDB" id="A0A157RAT3"/>
<sequence>MTLSRRRIAVAVVITGLLLGTAALRLQATAAAPPAPEPPQVEVAQALQRSITDSQTYSGRLEAIDQIDIRPLVSGTLTGVHFEDGALVRKGDLLFTIDPLPYAAEVERAAAQLAEARAGMTYASSELARGRRLLNENAIARREFEEKQNAERAAAARLQAAQAALDTARLHLGYTRITAPVDGRVSRAEITVGNVVDAGAQARPLTTLVSVARIYAAFEVDEQSYLARIQPARAQGLPVTIDLGLADEEGYSRQGELHYVDNRLDTRSGTIRVRAVVDNPDATLLPGLYARVRLTGGAARQAVLVDERAIGTDQDRRYVLALDAEDRVVYRHVVPGSHQGGLREIVQGLEPGERLVVNGLQRVQPGMRVAPRLVAMDRTAATLAARP</sequence>
<dbReference type="eggNOG" id="COG0845">
    <property type="taxonomic scope" value="Bacteria"/>
</dbReference>
<dbReference type="PANTHER" id="PTHR30158:SF10">
    <property type="entry name" value="CATION EFFLUX PUMP"/>
    <property type="match status" value="1"/>
</dbReference>
<feature type="domain" description="Multidrug resistance protein MdtA-like alpha-helical hairpin" evidence="3">
    <location>
        <begin position="107"/>
        <end position="175"/>
    </location>
</feature>
<dbReference type="RefSeq" id="WP_063491752.1">
    <property type="nucleotide sequence ID" value="NZ_CP016340.1"/>
</dbReference>
<dbReference type="STRING" id="123899.SAMEA3906487_01572"/>
<dbReference type="GO" id="GO:0022857">
    <property type="term" value="F:transmembrane transporter activity"/>
    <property type="evidence" value="ECO:0007669"/>
    <property type="project" value="InterPro"/>
</dbReference>